<dbReference type="Gene3D" id="3.40.50.150">
    <property type="entry name" value="Vaccinia Virus protein VP39"/>
    <property type="match status" value="1"/>
</dbReference>
<keyword evidence="1" id="KW-0862">Zinc</keyword>
<evidence type="ECO:0000313" key="5">
    <source>
        <dbReference type="Proteomes" id="UP000823749"/>
    </source>
</evidence>
<feature type="compositionally biased region" description="Low complexity" evidence="2">
    <location>
        <begin position="654"/>
        <end position="665"/>
    </location>
</feature>
<gene>
    <name evidence="4" type="ORF">RHGRI_033698</name>
</gene>
<evidence type="ECO:0000256" key="1">
    <source>
        <dbReference type="PROSITE-ProRule" id="PRU00175"/>
    </source>
</evidence>
<dbReference type="InterPro" id="IPR052356">
    <property type="entry name" value="Thiol_S-MT"/>
</dbReference>
<accession>A0AAV6HYG7</accession>
<dbReference type="InterPro" id="IPR013216">
    <property type="entry name" value="Methyltransf_11"/>
</dbReference>
<dbReference type="InterPro" id="IPR013083">
    <property type="entry name" value="Znf_RING/FYVE/PHD"/>
</dbReference>
<evidence type="ECO:0000256" key="2">
    <source>
        <dbReference type="SAM" id="MobiDB-lite"/>
    </source>
</evidence>
<feature type="domain" description="RING-type" evidence="3">
    <location>
        <begin position="763"/>
        <end position="822"/>
    </location>
</feature>
<dbReference type="PROSITE" id="PS50089">
    <property type="entry name" value="ZF_RING_2"/>
    <property type="match status" value="1"/>
</dbReference>
<dbReference type="CDD" id="cd02440">
    <property type="entry name" value="AdoMet_MTases"/>
    <property type="match status" value="1"/>
</dbReference>
<protein>
    <recommendedName>
        <fullName evidence="3">RING-type domain-containing protein</fullName>
    </recommendedName>
</protein>
<keyword evidence="5" id="KW-1185">Reference proteome</keyword>
<dbReference type="SMART" id="SM00184">
    <property type="entry name" value="RING"/>
    <property type="match status" value="1"/>
</dbReference>
<dbReference type="GO" id="GO:0008757">
    <property type="term" value="F:S-adenosylmethionine-dependent methyltransferase activity"/>
    <property type="evidence" value="ECO:0007669"/>
    <property type="project" value="InterPro"/>
</dbReference>
<dbReference type="PANTHER" id="PTHR45036:SF1">
    <property type="entry name" value="METHYLTRANSFERASE LIKE 7A"/>
    <property type="match status" value="1"/>
</dbReference>
<dbReference type="EMBL" id="JACTNZ010000012">
    <property type="protein sequence ID" value="KAG5521226.1"/>
    <property type="molecule type" value="Genomic_DNA"/>
</dbReference>
<comment type="caution">
    <text evidence="4">The sequence shown here is derived from an EMBL/GenBank/DDBJ whole genome shotgun (WGS) entry which is preliminary data.</text>
</comment>
<dbReference type="Pfam" id="PF08241">
    <property type="entry name" value="Methyltransf_11"/>
    <property type="match status" value="1"/>
</dbReference>
<sequence>MILQSPYPPPSLSTFKPNTRFPKPITAILNCNVKQGQRHSSDSSSPVRDEPSSDGLRESMSLEFLRGPGLCCCGRRRLIGAIGTTLLSVPPSIASSPSPPDPTAMLNSIHPPRPDWYEELYASALDMGMKSYEAQVAGYKSLIFANLRGKAETVLEIGIGAGPNLKYYAGDNSGVRVFGIDPNKKMERYAQAAALNVGLPPADFKFIHAVAEALPLPDASVDAVVGTLVLCSVKDVNMALKEVMRVLKPGGLYLFVEHVAGKDGTITRFVQGVLDPLQQTVSDGCHLTRTTGKYISEAGFSDVDLNMVFVPNAYFSLFPLENFGQVWSPGSYTACVSSSNGVLVKFITKTGAFCCVAARPHGSNATSREWSVGPNEPYWRTNTSFSPPPSRWDFRFQPEGVSFGSHDGIQLYGSSASSTSRGSRSWVRGNHLSNHQYSTSDGVGPYFSSPSDVSPARQWTPPAIQEIRVDDYGASSRRGNLNQLFVSFIIFDIETVKFLFSLTVICQLSSCFFEHGAAWKTVLLQCGILKVLHDTPTVPMSTGHAKGGFSVGYHKLVRDSIIVRACAMVLVVGLSSRFGCACLGNEELLCELEPGVFYKWFPQMLPSFLPVVCSTSSPVTDDGVSVDRILGGGEGVLRPLSFSPTMEGTSAVQDSVGSTSSPSDSSDYERMAKSHSSHRNLSSHRCFTMSKAIHPLSFPSETPPSEVTNNTVATFPEFDASTLRRDTHRLSSASGSIDFTDCSEPLESDSVSRLCNQANTFKCGLCERFLSQRSPWSSRRIVKSGDMPVAGVLSCRHVFHAECLDQTIPKARKNDPPCPVCTRFEEENCPDQRVYSKLRNNFPRHRHFGEDGPSRPWGCTQAGDCIEGALHAPSRNTMFSLTRNRVRKNLSSKGTSGKEYPGKLRKIGSCSSPQLIGRSLEIGPVGSLKNITD</sequence>
<dbReference type="InterPro" id="IPR029063">
    <property type="entry name" value="SAM-dependent_MTases_sf"/>
</dbReference>
<feature type="region of interest" description="Disordered" evidence="2">
    <location>
        <begin position="34"/>
        <end position="55"/>
    </location>
</feature>
<feature type="region of interest" description="Disordered" evidence="2">
    <location>
        <begin position="646"/>
        <end position="679"/>
    </location>
</feature>
<dbReference type="PANTHER" id="PTHR45036">
    <property type="entry name" value="METHYLTRANSFERASE LIKE 7B"/>
    <property type="match status" value="1"/>
</dbReference>
<name>A0AAV6HYG7_9ERIC</name>
<evidence type="ECO:0000313" key="4">
    <source>
        <dbReference type="EMBL" id="KAG5521226.1"/>
    </source>
</evidence>
<keyword evidence="1" id="KW-0479">Metal-binding</keyword>
<dbReference type="GO" id="GO:0009820">
    <property type="term" value="P:alkaloid metabolic process"/>
    <property type="evidence" value="ECO:0007669"/>
    <property type="project" value="UniProtKB-KW"/>
</dbReference>
<dbReference type="InterPro" id="IPR001841">
    <property type="entry name" value="Znf_RING"/>
</dbReference>
<dbReference type="SUPFAM" id="SSF57850">
    <property type="entry name" value="RING/U-box"/>
    <property type="match status" value="1"/>
</dbReference>
<organism evidence="4 5">
    <name type="scientific">Rhododendron griersonianum</name>
    <dbReference type="NCBI Taxonomy" id="479676"/>
    <lineage>
        <taxon>Eukaryota</taxon>
        <taxon>Viridiplantae</taxon>
        <taxon>Streptophyta</taxon>
        <taxon>Embryophyta</taxon>
        <taxon>Tracheophyta</taxon>
        <taxon>Spermatophyta</taxon>
        <taxon>Magnoliopsida</taxon>
        <taxon>eudicotyledons</taxon>
        <taxon>Gunneridae</taxon>
        <taxon>Pentapetalae</taxon>
        <taxon>asterids</taxon>
        <taxon>Ericales</taxon>
        <taxon>Ericaceae</taxon>
        <taxon>Ericoideae</taxon>
        <taxon>Rhodoreae</taxon>
        <taxon>Rhododendron</taxon>
    </lineage>
</organism>
<dbReference type="Gene3D" id="3.30.40.10">
    <property type="entry name" value="Zinc/RING finger domain, C3HC4 (zinc finger)"/>
    <property type="match status" value="1"/>
</dbReference>
<evidence type="ECO:0000259" key="3">
    <source>
        <dbReference type="PROSITE" id="PS50089"/>
    </source>
</evidence>
<reference evidence="4" key="1">
    <citation type="submission" date="2020-08" db="EMBL/GenBank/DDBJ databases">
        <title>Plant Genome Project.</title>
        <authorList>
            <person name="Zhang R.-G."/>
        </authorList>
    </citation>
    <scope>NUCLEOTIDE SEQUENCE</scope>
    <source>
        <strain evidence="4">WSP0</strain>
        <tissue evidence="4">Leaf</tissue>
    </source>
</reference>
<proteinExistence type="predicted"/>
<dbReference type="GO" id="GO:0008270">
    <property type="term" value="F:zinc ion binding"/>
    <property type="evidence" value="ECO:0007669"/>
    <property type="project" value="UniProtKB-KW"/>
</dbReference>
<dbReference type="SUPFAM" id="SSF53335">
    <property type="entry name" value="S-adenosyl-L-methionine-dependent methyltransferases"/>
    <property type="match status" value="1"/>
</dbReference>
<keyword evidence="1" id="KW-0863">Zinc-finger</keyword>
<dbReference type="AlphaFoldDB" id="A0AAV6HYG7"/>
<dbReference type="Proteomes" id="UP000823749">
    <property type="component" value="Chromosome 12"/>
</dbReference>